<dbReference type="GO" id="GO:0005886">
    <property type="term" value="C:plasma membrane"/>
    <property type="evidence" value="ECO:0007669"/>
    <property type="project" value="UniProtKB-SubCell"/>
</dbReference>
<feature type="transmembrane region" description="Helical" evidence="6">
    <location>
        <begin position="107"/>
        <end position="124"/>
    </location>
</feature>
<sequence length="310" mass="33878">MNHYPLLILLITIITLVIAVWGVVVFLDGVAQRRMLAARSVLAEVERRANSPMARLDVRLRRTELGRQIRTRLDRAGVQMKVSSFALLVAACAVAAIVIVWHVLAPLLGLCAAALVGYLFLAYLNRQEEKRREAFTAQLPELARVLSNATQAGLALPTAIDMAADELADPAGAELRHVAESIKVGQPFEEALNDLRKRMPSREIGVLISTLLVSARSGGALVTALRNISETLENRKETRREVRTILSETTSTAWTLLLMGVGSLFLLNALMPGTVARMTESFAGLVVLGAALTLFTIGFVVIRRMSRIDF</sequence>
<evidence type="ECO:0000256" key="4">
    <source>
        <dbReference type="ARBA" id="ARBA00022989"/>
    </source>
</evidence>
<dbReference type="PANTHER" id="PTHR35007:SF1">
    <property type="entry name" value="PILUS ASSEMBLY PROTEIN"/>
    <property type="match status" value="1"/>
</dbReference>
<evidence type="ECO:0000256" key="3">
    <source>
        <dbReference type="ARBA" id="ARBA00022692"/>
    </source>
</evidence>
<evidence type="ECO:0000259" key="7">
    <source>
        <dbReference type="Pfam" id="PF00482"/>
    </source>
</evidence>
<dbReference type="InterPro" id="IPR042094">
    <property type="entry name" value="T2SS_GspF_sf"/>
</dbReference>
<proteinExistence type="predicted"/>
<name>A0A9P2TAG3_THEFU</name>
<evidence type="ECO:0000256" key="1">
    <source>
        <dbReference type="ARBA" id="ARBA00004651"/>
    </source>
</evidence>
<protein>
    <submittedName>
        <fullName evidence="8">Integral membrane protein</fullName>
    </submittedName>
</protein>
<evidence type="ECO:0000313" key="8">
    <source>
        <dbReference type="EMBL" id="EOR70656.1"/>
    </source>
</evidence>
<evidence type="ECO:0000313" key="9">
    <source>
        <dbReference type="Proteomes" id="UP000014184"/>
    </source>
</evidence>
<keyword evidence="3 6" id="KW-0812">Transmembrane</keyword>
<dbReference type="InterPro" id="IPR018076">
    <property type="entry name" value="T2SS_GspF_dom"/>
</dbReference>
<keyword evidence="9" id="KW-1185">Reference proteome</keyword>
<keyword evidence="4 6" id="KW-1133">Transmembrane helix</keyword>
<keyword evidence="2" id="KW-1003">Cell membrane</keyword>
<evidence type="ECO:0000256" key="5">
    <source>
        <dbReference type="ARBA" id="ARBA00023136"/>
    </source>
</evidence>
<dbReference type="EMBL" id="AOSG01000062">
    <property type="protein sequence ID" value="EOR70656.1"/>
    <property type="molecule type" value="Genomic_DNA"/>
</dbReference>
<evidence type="ECO:0000256" key="2">
    <source>
        <dbReference type="ARBA" id="ARBA00022475"/>
    </source>
</evidence>
<feature type="domain" description="Type II secretion system protein GspF" evidence="7">
    <location>
        <begin position="143"/>
        <end position="265"/>
    </location>
</feature>
<dbReference type="RefSeq" id="WP_011292698.1">
    <property type="nucleotide sequence ID" value="NZ_AOSG01000062.1"/>
</dbReference>
<feature type="transmembrane region" description="Helical" evidence="6">
    <location>
        <begin position="6"/>
        <end position="27"/>
    </location>
</feature>
<organism evidence="8 9">
    <name type="scientific">Thermobifida fusca TM51</name>
    <dbReference type="NCBI Taxonomy" id="1169414"/>
    <lineage>
        <taxon>Bacteria</taxon>
        <taxon>Bacillati</taxon>
        <taxon>Actinomycetota</taxon>
        <taxon>Actinomycetes</taxon>
        <taxon>Streptosporangiales</taxon>
        <taxon>Nocardiopsidaceae</taxon>
        <taxon>Thermobifida</taxon>
    </lineage>
</organism>
<feature type="transmembrane region" description="Helical" evidence="6">
    <location>
        <begin position="82"/>
        <end position="101"/>
    </location>
</feature>
<dbReference type="Gene3D" id="1.20.81.30">
    <property type="entry name" value="Type II secretion system (T2SS), domain F"/>
    <property type="match status" value="1"/>
</dbReference>
<keyword evidence="5 6" id="KW-0472">Membrane</keyword>
<dbReference type="PANTHER" id="PTHR35007">
    <property type="entry name" value="INTEGRAL MEMBRANE PROTEIN-RELATED"/>
    <property type="match status" value="1"/>
</dbReference>
<comment type="caution">
    <text evidence="8">The sequence shown here is derived from an EMBL/GenBank/DDBJ whole genome shotgun (WGS) entry which is preliminary data.</text>
</comment>
<comment type="subcellular location">
    <subcellularLocation>
        <location evidence="1">Cell membrane</location>
        <topology evidence="1">Multi-pass membrane protein</topology>
    </subcellularLocation>
</comment>
<dbReference type="Proteomes" id="UP000014184">
    <property type="component" value="Unassembled WGS sequence"/>
</dbReference>
<evidence type="ECO:0000256" key="6">
    <source>
        <dbReference type="SAM" id="Phobius"/>
    </source>
</evidence>
<accession>A0A9P2TAG3</accession>
<dbReference type="Pfam" id="PF00482">
    <property type="entry name" value="T2SSF"/>
    <property type="match status" value="1"/>
</dbReference>
<reference evidence="8 9" key="1">
    <citation type="journal article" date="2013" name="Genome Announc.">
        <title>Draft Genome Sequence of the Lignocellulose Decomposer Thermobifida fusca Strain TM51.</title>
        <authorList>
            <person name="Toth A."/>
            <person name="Barna T."/>
            <person name="Nagy I."/>
            <person name="Horvath B."/>
            <person name="Nagy I."/>
            <person name="Tancsics A."/>
            <person name="Kriszt B."/>
            <person name="Baka E."/>
            <person name="Fekete C."/>
            <person name="Kukolya J."/>
        </authorList>
    </citation>
    <scope>NUCLEOTIDE SEQUENCE [LARGE SCALE GENOMIC DNA]</scope>
    <source>
        <strain evidence="8 9">TM51</strain>
    </source>
</reference>
<feature type="transmembrane region" description="Helical" evidence="6">
    <location>
        <begin position="252"/>
        <end position="270"/>
    </location>
</feature>
<gene>
    <name evidence="8" type="ORF">TM51_11686</name>
</gene>
<dbReference type="AlphaFoldDB" id="A0A9P2TAG3"/>
<feature type="transmembrane region" description="Helical" evidence="6">
    <location>
        <begin position="282"/>
        <end position="302"/>
    </location>
</feature>